<evidence type="ECO:0000259" key="1">
    <source>
        <dbReference type="Pfam" id="PF03168"/>
    </source>
</evidence>
<proteinExistence type="predicted"/>
<dbReference type="PROSITE" id="PS51257">
    <property type="entry name" value="PROKAR_LIPOPROTEIN"/>
    <property type="match status" value="1"/>
</dbReference>
<dbReference type="AlphaFoldDB" id="L8JU16"/>
<feature type="domain" description="Late embryogenesis abundant protein LEA-2 subgroup" evidence="1">
    <location>
        <begin position="59"/>
        <end position="148"/>
    </location>
</feature>
<accession>L8JU16</accession>
<evidence type="ECO:0000313" key="2">
    <source>
        <dbReference type="EMBL" id="ELR71044.1"/>
    </source>
</evidence>
<comment type="caution">
    <text evidence="2">The sequence shown here is derived from an EMBL/GenBank/DDBJ whole genome shotgun (WGS) entry which is preliminary data.</text>
</comment>
<dbReference type="STRING" id="1237149.C900_03174"/>
<dbReference type="Gene3D" id="2.60.40.1820">
    <property type="match status" value="1"/>
</dbReference>
<dbReference type="eggNOG" id="COG5608">
    <property type="taxonomic scope" value="Bacteria"/>
</dbReference>
<reference evidence="2 3" key="1">
    <citation type="submission" date="2012-12" db="EMBL/GenBank/DDBJ databases">
        <title>Genome assembly of Fulvivirga imtechensis AK7.</title>
        <authorList>
            <person name="Nupur N."/>
            <person name="Khatri I."/>
            <person name="Kumar R."/>
            <person name="Subramanian S."/>
            <person name="Pinnaka A."/>
        </authorList>
    </citation>
    <scope>NUCLEOTIDE SEQUENCE [LARGE SCALE GENOMIC DNA]</scope>
    <source>
        <strain evidence="2 3">AK7</strain>
    </source>
</reference>
<keyword evidence="3" id="KW-1185">Reference proteome</keyword>
<organism evidence="2 3">
    <name type="scientific">Fulvivirga imtechensis AK7</name>
    <dbReference type="NCBI Taxonomy" id="1237149"/>
    <lineage>
        <taxon>Bacteria</taxon>
        <taxon>Pseudomonadati</taxon>
        <taxon>Bacteroidota</taxon>
        <taxon>Cytophagia</taxon>
        <taxon>Cytophagales</taxon>
        <taxon>Fulvivirgaceae</taxon>
        <taxon>Fulvivirga</taxon>
    </lineage>
</organism>
<sequence>MRLGPMRSKCLISIIAIVIVLTGCTRPEEAPVLKRVTNVEVTKVTGKEALLNADAIFFNPNRVSMKLRKVEVDVELEGKKIGQIEHSMKTKIPANAEFTVPLDATFNMKEVGLLKSVLSMLGGKKMKVHYRGFIKVTVHGLPIKVPVDYEDEVRL</sequence>
<gene>
    <name evidence="2" type="ORF">C900_03174</name>
</gene>
<protein>
    <recommendedName>
        <fullName evidence="1">Late embryogenesis abundant protein LEA-2 subgroup domain-containing protein</fullName>
    </recommendedName>
</protein>
<evidence type="ECO:0000313" key="3">
    <source>
        <dbReference type="Proteomes" id="UP000011135"/>
    </source>
</evidence>
<dbReference type="InterPro" id="IPR004864">
    <property type="entry name" value="LEA_2"/>
</dbReference>
<name>L8JU16_9BACT</name>
<dbReference type="Pfam" id="PF03168">
    <property type="entry name" value="LEA_2"/>
    <property type="match status" value="1"/>
</dbReference>
<dbReference type="EMBL" id="AMZN01000046">
    <property type="protein sequence ID" value="ELR71044.1"/>
    <property type="molecule type" value="Genomic_DNA"/>
</dbReference>
<dbReference type="Proteomes" id="UP000011135">
    <property type="component" value="Unassembled WGS sequence"/>
</dbReference>
<dbReference type="SUPFAM" id="SSF117070">
    <property type="entry name" value="LEA14-like"/>
    <property type="match status" value="1"/>
</dbReference>